<name>A0A916W6Y1_9BACT</name>
<dbReference type="SUPFAM" id="SSF53720">
    <property type="entry name" value="ALDH-like"/>
    <property type="match status" value="1"/>
</dbReference>
<reference evidence="7" key="1">
    <citation type="journal article" date="2014" name="Int. J. Syst. Evol. Microbiol.">
        <title>Complete genome sequence of Corynebacterium casei LMG S-19264T (=DSM 44701T), isolated from a smear-ripened cheese.</title>
        <authorList>
            <consortium name="US DOE Joint Genome Institute (JGI-PGF)"/>
            <person name="Walter F."/>
            <person name="Albersmeier A."/>
            <person name="Kalinowski J."/>
            <person name="Ruckert C."/>
        </authorList>
    </citation>
    <scope>NUCLEOTIDE SEQUENCE</scope>
    <source>
        <strain evidence="7">CGMCC 1.15447</strain>
    </source>
</reference>
<evidence type="ECO:0000256" key="3">
    <source>
        <dbReference type="ARBA" id="ARBA00050769"/>
    </source>
</evidence>
<dbReference type="FunFam" id="3.40.605.10:FF:000037">
    <property type="entry name" value="NADP-dependent fatty aldehyde dehydrogenase"/>
    <property type="match status" value="1"/>
</dbReference>
<evidence type="ECO:0000313" key="8">
    <source>
        <dbReference type="Proteomes" id="UP000648801"/>
    </source>
</evidence>
<dbReference type="InterPro" id="IPR016161">
    <property type="entry name" value="Ald_DH/histidinol_DH"/>
</dbReference>
<protein>
    <recommendedName>
        <fullName evidence="5">2,5-dioxovalerate dehydrogenase</fullName>
        <ecNumber evidence="5">1.2.1.26</ecNumber>
    </recommendedName>
</protein>
<dbReference type="Pfam" id="PF00171">
    <property type="entry name" value="Aldedh"/>
    <property type="match status" value="1"/>
</dbReference>
<evidence type="ECO:0000256" key="2">
    <source>
        <dbReference type="ARBA" id="ARBA00023002"/>
    </source>
</evidence>
<dbReference type="RefSeq" id="WP_229668934.1">
    <property type="nucleotide sequence ID" value="NZ_BMJB01000001.1"/>
</dbReference>
<dbReference type="InterPro" id="IPR016163">
    <property type="entry name" value="Ald_DH_C"/>
</dbReference>
<keyword evidence="8" id="KW-1185">Reference proteome</keyword>
<evidence type="ECO:0000256" key="1">
    <source>
        <dbReference type="ARBA" id="ARBA00009986"/>
    </source>
</evidence>
<dbReference type="InterPro" id="IPR016162">
    <property type="entry name" value="Ald_DH_N"/>
</dbReference>
<comment type="caution">
    <text evidence="7">The sequence shown here is derived from an EMBL/GenBank/DDBJ whole genome shotgun (WGS) entry which is preliminary data.</text>
</comment>
<accession>A0A916W6Y1</accession>
<dbReference type="GO" id="GO:0047533">
    <property type="term" value="F:2,5-dioxovalerate dehydrogenase (NADP+) activity"/>
    <property type="evidence" value="ECO:0007669"/>
    <property type="project" value="UniProtKB-EC"/>
</dbReference>
<evidence type="ECO:0000259" key="6">
    <source>
        <dbReference type="Pfam" id="PF00171"/>
    </source>
</evidence>
<dbReference type="Gene3D" id="3.40.605.10">
    <property type="entry name" value="Aldehyde Dehydrogenase, Chain A, domain 1"/>
    <property type="match status" value="1"/>
</dbReference>
<dbReference type="EMBL" id="BMJB01000001">
    <property type="protein sequence ID" value="GGA72618.1"/>
    <property type="molecule type" value="Genomic_DNA"/>
</dbReference>
<evidence type="ECO:0000313" key="7">
    <source>
        <dbReference type="EMBL" id="GGA72618.1"/>
    </source>
</evidence>
<dbReference type="PANTHER" id="PTHR43353:SF3">
    <property type="entry name" value="ALDEHYDE DEHYDROGENASE-RELATED"/>
    <property type="match status" value="1"/>
</dbReference>
<dbReference type="InterPro" id="IPR050740">
    <property type="entry name" value="Aldehyde_DH_Superfamily"/>
</dbReference>
<gene>
    <name evidence="7" type="ORF">GCM10011507_25300</name>
</gene>
<dbReference type="InterPro" id="IPR015590">
    <property type="entry name" value="Aldehyde_DH_dom"/>
</dbReference>
<proteinExistence type="inferred from homology"/>
<evidence type="ECO:0000256" key="5">
    <source>
        <dbReference type="ARBA" id="ARBA00067023"/>
    </source>
</evidence>
<organism evidence="7 8">
    <name type="scientific">Edaphobacter acidisoli</name>
    <dbReference type="NCBI Taxonomy" id="2040573"/>
    <lineage>
        <taxon>Bacteria</taxon>
        <taxon>Pseudomonadati</taxon>
        <taxon>Acidobacteriota</taxon>
        <taxon>Terriglobia</taxon>
        <taxon>Terriglobales</taxon>
        <taxon>Acidobacteriaceae</taxon>
        <taxon>Edaphobacter</taxon>
    </lineage>
</organism>
<comment type="catalytic activity">
    <reaction evidence="3">
        <text>2,5-dioxopentanoate + NAD(+) + H2O = 2-oxoglutarate + NADH + 2 H(+)</text>
        <dbReference type="Rhea" id="RHEA:47152"/>
        <dbReference type="ChEBI" id="CHEBI:15377"/>
        <dbReference type="ChEBI" id="CHEBI:15378"/>
        <dbReference type="ChEBI" id="CHEBI:16810"/>
        <dbReference type="ChEBI" id="CHEBI:57540"/>
        <dbReference type="ChEBI" id="CHEBI:57945"/>
        <dbReference type="ChEBI" id="CHEBI:58136"/>
    </reaction>
</comment>
<comment type="similarity">
    <text evidence="1">Belongs to the aldehyde dehydrogenase family.</text>
</comment>
<comment type="catalytic activity">
    <reaction evidence="4">
        <text>2,5-dioxopentanoate + NADP(+) + H2O = 2-oxoglutarate + NADPH + 2 H(+)</text>
        <dbReference type="Rhea" id="RHEA:11296"/>
        <dbReference type="ChEBI" id="CHEBI:15377"/>
        <dbReference type="ChEBI" id="CHEBI:15378"/>
        <dbReference type="ChEBI" id="CHEBI:16810"/>
        <dbReference type="ChEBI" id="CHEBI:57783"/>
        <dbReference type="ChEBI" id="CHEBI:58136"/>
        <dbReference type="ChEBI" id="CHEBI:58349"/>
        <dbReference type="EC" id="1.2.1.26"/>
    </reaction>
</comment>
<reference evidence="7" key="2">
    <citation type="submission" date="2020-09" db="EMBL/GenBank/DDBJ databases">
        <authorList>
            <person name="Sun Q."/>
            <person name="Zhou Y."/>
        </authorList>
    </citation>
    <scope>NUCLEOTIDE SEQUENCE</scope>
    <source>
        <strain evidence="7">CGMCC 1.15447</strain>
    </source>
</reference>
<feature type="domain" description="Aldehyde dehydrogenase" evidence="6">
    <location>
        <begin position="28"/>
        <end position="459"/>
    </location>
</feature>
<dbReference type="CDD" id="cd07129">
    <property type="entry name" value="ALDH_KGSADH"/>
    <property type="match status" value="1"/>
</dbReference>
<dbReference type="PANTHER" id="PTHR43353">
    <property type="entry name" value="SUCCINATE-SEMIALDEHYDE DEHYDROGENASE, MITOCHONDRIAL"/>
    <property type="match status" value="1"/>
</dbReference>
<evidence type="ECO:0000256" key="4">
    <source>
        <dbReference type="ARBA" id="ARBA00051918"/>
    </source>
</evidence>
<dbReference type="EC" id="1.2.1.26" evidence="5"/>
<dbReference type="Gene3D" id="3.40.309.10">
    <property type="entry name" value="Aldehyde Dehydrogenase, Chain A, domain 2"/>
    <property type="match status" value="1"/>
</dbReference>
<dbReference type="Proteomes" id="UP000648801">
    <property type="component" value="Unassembled WGS sequence"/>
</dbReference>
<sequence>MSDTSLYRLNGRSIVAGKTAISGGAAFHGYQPADGSTLDPEYLSATTEDVESAVAEAVKAASALAQSSGKQRAAFLRSIADGIDAASAQLVERAHRETALPVPRLTGEVARTSNQMRLFASVLEEGSWVMARIDTADPARTPPKPDIRSMLRPLGPVVVFGASNFPLAFSVAGGDTASALAAGNPVIVKAHPAHPGTSELAGQVIVDAVRKSGFPGGTFSLLFDAGHEVGAALVKHPHVCAVGFTGSFRGGRALMDLAASRPTPIPVYAEMGSTNPVFVLPNALRERSDALAAGLHGSFTLGGGQFCTKPGLVFAPRSESTGFMERMRSLTGETPAFSLLTSGIAGAYQHEVNQRKKHLIASGKANSTGYSAQVTLYEVSGDQFLSEQELSDEVFGPTTLVVQCTNTAQMLEAARSLEGHLTATILGTEEDLQQNVELLRVLETKAGRLIFNGFPTGVEVCHAQVHGGPYPATSDGRSTSVGSQAIFRFTRPVAYQGLPESALLPELQSSNPEGILRMWNGAWTRTAAEKP</sequence>
<dbReference type="InterPro" id="IPR044151">
    <property type="entry name" value="ALDH_KGSADH"/>
</dbReference>
<dbReference type="AlphaFoldDB" id="A0A916W6Y1"/>
<keyword evidence="2" id="KW-0560">Oxidoreductase</keyword>